<organism evidence="3 4">
    <name type="scientific">Austropuccinia psidii MF-1</name>
    <dbReference type="NCBI Taxonomy" id="1389203"/>
    <lineage>
        <taxon>Eukaryota</taxon>
        <taxon>Fungi</taxon>
        <taxon>Dikarya</taxon>
        <taxon>Basidiomycota</taxon>
        <taxon>Pucciniomycotina</taxon>
        <taxon>Pucciniomycetes</taxon>
        <taxon>Pucciniales</taxon>
        <taxon>Sphaerophragmiaceae</taxon>
        <taxon>Austropuccinia</taxon>
    </lineage>
</organism>
<dbReference type="AlphaFoldDB" id="A0A9Q3C624"/>
<feature type="region of interest" description="Disordered" evidence="1">
    <location>
        <begin position="84"/>
        <end position="106"/>
    </location>
</feature>
<feature type="domain" description="Tf2-1-like SH3-like" evidence="2">
    <location>
        <begin position="22"/>
        <end position="81"/>
    </location>
</feature>
<sequence>MRHFKKYAHTNRTITPDFQTRDKVWLSSKNIKTTRPTKKLSERWLEPFEVLRNIGSHSLQLKLPSKWKSVHYLFHVSLPEPVKQSNIPNQHQLPPPPVIAEEKQEW</sequence>
<evidence type="ECO:0000259" key="2">
    <source>
        <dbReference type="Pfam" id="PF24626"/>
    </source>
</evidence>
<gene>
    <name evidence="3" type="ORF">O181_016550</name>
</gene>
<reference evidence="3" key="1">
    <citation type="submission" date="2021-03" db="EMBL/GenBank/DDBJ databases">
        <title>Draft genome sequence of rust myrtle Austropuccinia psidii MF-1, a brazilian biotype.</title>
        <authorList>
            <person name="Quecine M.C."/>
            <person name="Pachon D.M.R."/>
            <person name="Bonatelli M.L."/>
            <person name="Correr F.H."/>
            <person name="Franceschini L.M."/>
            <person name="Leite T.F."/>
            <person name="Margarido G.R.A."/>
            <person name="Almeida C.A."/>
            <person name="Ferrarezi J.A."/>
            <person name="Labate C.A."/>
        </authorList>
    </citation>
    <scope>NUCLEOTIDE SEQUENCE</scope>
    <source>
        <strain evidence="3">MF-1</strain>
    </source>
</reference>
<dbReference type="InterPro" id="IPR056924">
    <property type="entry name" value="SH3_Tf2-1"/>
</dbReference>
<accession>A0A9Q3C624</accession>
<dbReference type="Pfam" id="PF24626">
    <property type="entry name" value="SH3_Tf2-1"/>
    <property type="match status" value="1"/>
</dbReference>
<proteinExistence type="predicted"/>
<dbReference type="OrthoDB" id="3561256at2759"/>
<keyword evidence="4" id="KW-1185">Reference proteome</keyword>
<protein>
    <recommendedName>
        <fullName evidence="2">Tf2-1-like SH3-like domain-containing protein</fullName>
    </recommendedName>
</protein>
<name>A0A9Q3C624_9BASI</name>
<dbReference type="Proteomes" id="UP000765509">
    <property type="component" value="Unassembled WGS sequence"/>
</dbReference>
<comment type="caution">
    <text evidence="3">The sequence shown here is derived from an EMBL/GenBank/DDBJ whole genome shotgun (WGS) entry which is preliminary data.</text>
</comment>
<evidence type="ECO:0000313" key="4">
    <source>
        <dbReference type="Proteomes" id="UP000765509"/>
    </source>
</evidence>
<dbReference type="EMBL" id="AVOT02004611">
    <property type="protein sequence ID" value="MBW0476835.1"/>
    <property type="molecule type" value="Genomic_DNA"/>
</dbReference>
<evidence type="ECO:0000256" key="1">
    <source>
        <dbReference type="SAM" id="MobiDB-lite"/>
    </source>
</evidence>
<evidence type="ECO:0000313" key="3">
    <source>
        <dbReference type="EMBL" id="MBW0476835.1"/>
    </source>
</evidence>